<comment type="caution">
    <text evidence="2">The sequence shown here is derived from an EMBL/GenBank/DDBJ whole genome shotgun (WGS) entry which is preliminary data.</text>
</comment>
<feature type="signal peptide" evidence="1">
    <location>
        <begin position="1"/>
        <end position="27"/>
    </location>
</feature>
<protein>
    <submittedName>
        <fullName evidence="2">Uncharacterized protein</fullName>
    </submittedName>
</protein>
<dbReference type="RefSeq" id="WP_379571959.1">
    <property type="nucleotide sequence ID" value="NZ_JBHUFV010000016.1"/>
</dbReference>
<keyword evidence="1" id="KW-0732">Signal</keyword>
<feature type="chain" id="PRO_5045536806" evidence="1">
    <location>
        <begin position="28"/>
        <end position="197"/>
    </location>
</feature>
<organism evidence="2 3">
    <name type="scientific">Nonomuraea mangrovi</name>
    <dbReference type="NCBI Taxonomy" id="2316207"/>
    <lineage>
        <taxon>Bacteria</taxon>
        <taxon>Bacillati</taxon>
        <taxon>Actinomycetota</taxon>
        <taxon>Actinomycetes</taxon>
        <taxon>Streptosporangiales</taxon>
        <taxon>Streptosporangiaceae</taxon>
        <taxon>Nonomuraea</taxon>
    </lineage>
</organism>
<dbReference type="EMBL" id="JBHUFV010000016">
    <property type="protein sequence ID" value="MFD1932050.1"/>
    <property type="molecule type" value="Genomic_DNA"/>
</dbReference>
<gene>
    <name evidence="2" type="ORF">ACFSKW_11255</name>
</gene>
<keyword evidence="3" id="KW-1185">Reference proteome</keyword>
<proteinExistence type="predicted"/>
<name>A0ABW4ST77_9ACTN</name>
<dbReference type="Proteomes" id="UP001597368">
    <property type="component" value="Unassembled WGS sequence"/>
</dbReference>
<evidence type="ECO:0000313" key="3">
    <source>
        <dbReference type="Proteomes" id="UP001597368"/>
    </source>
</evidence>
<sequence>MRFVSRILTGAVIAIAVAVGAPVAAGAATTATATATATATGTGTGWGAYHSSDHRAEASGHVSVTKKSYKVWHWETFYKKVLVCWKDKHGNKHCVWKKKPFKKKVWTWKHDYFYSVDSTLTNHKWWGKQKYVCAWETFKVVNFDGSTYFKSFKNCGKHDADYSFGGKNAKHIYVDVSRGAHGGPSGFHSGWQDVYHA</sequence>
<accession>A0ABW4ST77</accession>
<reference evidence="3" key="1">
    <citation type="journal article" date="2019" name="Int. J. Syst. Evol. Microbiol.">
        <title>The Global Catalogue of Microorganisms (GCM) 10K type strain sequencing project: providing services to taxonomists for standard genome sequencing and annotation.</title>
        <authorList>
            <consortium name="The Broad Institute Genomics Platform"/>
            <consortium name="The Broad Institute Genome Sequencing Center for Infectious Disease"/>
            <person name="Wu L."/>
            <person name="Ma J."/>
        </authorList>
    </citation>
    <scope>NUCLEOTIDE SEQUENCE [LARGE SCALE GENOMIC DNA]</scope>
    <source>
        <strain evidence="3">ICMP 6774ER</strain>
    </source>
</reference>
<evidence type="ECO:0000313" key="2">
    <source>
        <dbReference type="EMBL" id="MFD1932050.1"/>
    </source>
</evidence>
<evidence type="ECO:0000256" key="1">
    <source>
        <dbReference type="SAM" id="SignalP"/>
    </source>
</evidence>